<feature type="compositionally biased region" description="Polar residues" evidence="1">
    <location>
        <begin position="76"/>
        <end position="85"/>
    </location>
</feature>
<evidence type="ECO:0000256" key="1">
    <source>
        <dbReference type="SAM" id="MobiDB-lite"/>
    </source>
</evidence>
<organism evidence="2 3">
    <name type="scientific">Armillaria luteobubalina</name>
    <dbReference type="NCBI Taxonomy" id="153913"/>
    <lineage>
        <taxon>Eukaryota</taxon>
        <taxon>Fungi</taxon>
        <taxon>Dikarya</taxon>
        <taxon>Basidiomycota</taxon>
        <taxon>Agaricomycotina</taxon>
        <taxon>Agaricomycetes</taxon>
        <taxon>Agaricomycetidae</taxon>
        <taxon>Agaricales</taxon>
        <taxon>Marasmiineae</taxon>
        <taxon>Physalacriaceae</taxon>
        <taxon>Armillaria</taxon>
    </lineage>
</organism>
<name>A0AA39Q8D3_9AGAR</name>
<dbReference type="Proteomes" id="UP001175228">
    <property type="component" value="Unassembled WGS sequence"/>
</dbReference>
<feature type="compositionally biased region" description="Basic and acidic residues" evidence="1">
    <location>
        <begin position="103"/>
        <end position="119"/>
    </location>
</feature>
<comment type="caution">
    <text evidence="2">The sequence shown here is derived from an EMBL/GenBank/DDBJ whole genome shotgun (WGS) entry which is preliminary data.</text>
</comment>
<evidence type="ECO:0000313" key="3">
    <source>
        <dbReference type="Proteomes" id="UP001175228"/>
    </source>
</evidence>
<keyword evidence="3" id="KW-1185">Reference proteome</keyword>
<sequence length="273" mass="30712">MLTWAADDIYDTAVSEIQGDDGPLDSGFLTEIRLTRGRTELVQTQAGWLELGRVVPSRTIERHLWELNPNLRKSTSTLENNQVNQEDLKSDSEASDSDDGDQDNAHIDSKSPDHNDHTDALGSPFLRSIFMRQADAPDPMPKPENSMNHEIDLLHCPVILELVSHKDVKKYAEGIFDSQQKCTPELPAVADLSTRAHVLLRSPLRTPQQRMYAQERDKPVKRQSIGTAVEDKDSQPKPTSPLGRGARVLASELQLDNIVWVCSKEIERERDVF</sequence>
<accession>A0AA39Q8D3</accession>
<protein>
    <submittedName>
        <fullName evidence="2">Uncharacterized protein</fullName>
    </submittedName>
</protein>
<feature type="region of interest" description="Disordered" evidence="1">
    <location>
        <begin position="210"/>
        <end position="245"/>
    </location>
</feature>
<gene>
    <name evidence="2" type="ORF">EDD18DRAFT_1351434</name>
</gene>
<feature type="region of interest" description="Disordered" evidence="1">
    <location>
        <begin position="76"/>
        <end position="122"/>
    </location>
</feature>
<reference evidence="2" key="1">
    <citation type="submission" date="2023-06" db="EMBL/GenBank/DDBJ databases">
        <authorList>
            <consortium name="Lawrence Berkeley National Laboratory"/>
            <person name="Ahrendt S."/>
            <person name="Sahu N."/>
            <person name="Indic B."/>
            <person name="Wong-Bajracharya J."/>
            <person name="Merenyi Z."/>
            <person name="Ke H.-M."/>
            <person name="Monk M."/>
            <person name="Kocsube S."/>
            <person name="Drula E."/>
            <person name="Lipzen A."/>
            <person name="Balint B."/>
            <person name="Henrissat B."/>
            <person name="Andreopoulos B."/>
            <person name="Martin F.M."/>
            <person name="Harder C.B."/>
            <person name="Rigling D."/>
            <person name="Ford K.L."/>
            <person name="Foster G.D."/>
            <person name="Pangilinan J."/>
            <person name="Papanicolaou A."/>
            <person name="Barry K."/>
            <person name="LaButti K."/>
            <person name="Viragh M."/>
            <person name="Koriabine M."/>
            <person name="Yan M."/>
            <person name="Riley R."/>
            <person name="Champramary S."/>
            <person name="Plett K.L."/>
            <person name="Tsai I.J."/>
            <person name="Slot J."/>
            <person name="Sipos G."/>
            <person name="Plett J."/>
            <person name="Nagy L.G."/>
            <person name="Grigoriev I.V."/>
        </authorList>
    </citation>
    <scope>NUCLEOTIDE SEQUENCE</scope>
    <source>
        <strain evidence="2">HWK02</strain>
    </source>
</reference>
<proteinExistence type="predicted"/>
<feature type="compositionally biased region" description="Acidic residues" evidence="1">
    <location>
        <begin position="93"/>
        <end position="102"/>
    </location>
</feature>
<dbReference type="AlphaFoldDB" id="A0AA39Q8D3"/>
<dbReference type="EMBL" id="JAUEPU010000012">
    <property type="protein sequence ID" value="KAK0497664.1"/>
    <property type="molecule type" value="Genomic_DNA"/>
</dbReference>
<evidence type="ECO:0000313" key="2">
    <source>
        <dbReference type="EMBL" id="KAK0497664.1"/>
    </source>
</evidence>